<comment type="caution">
    <text evidence="1">The sequence shown here is derived from an EMBL/GenBank/DDBJ whole genome shotgun (WGS) entry which is preliminary data.</text>
</comment>
<name>A0A1A9MAY8_9XANT</name>
<dbReference type="STRING" id="1843580.A7D17_18725"/>
<dbReference type="AlphaFoldDB" id="A0A1A9MAY8"/>
<dbReference type="Proteomes" id="UP000077659">
    <property type="component" value="Unassembled WGS sequence"/>
</dbReference>
<reference evidence="1 2" key="1">
    <citation type="submission" date="2016-05" db="EMBL/GenBank/DDBJ databases">
        <title>Pathogenic, phenotypic and molecular characterisation of Xanthomonas nasturtii sp. nov. and Xanthomonas floridensis sp. nov., new species of Xanthomonas associated with watercress production in Florida.</title>
        <authorList>
            <person name="Vicente J.G."/>
            <person name="Rothwell S."/>
            <person name="Holub E.B."/>
            <person name="Studholme D.J."/>
        </authorList>
    </citation>
    <scope>NUCLEOTIDE SEQUENCE [LARGE SCALE GENOMIC DNA]</scope>
    <source>
        <strain evidence="1 2">WHRI 8848</strain>
    </source>
</reference>
<accession>A0A1A9MAY8</accession>
<sequence length="77" mass="8126">MCMTGLMTAAASSLEDWCVDFEYDLQCDAAGMTGPVQRKALLPAMAQGAKAGLKILAVSIYLAYIRAGRPSGWPVAT</sequence>
<evidence type="ECO:0000313" key="2">
    <source>
        <dbReference type="Proteomes" id="UP000077659"/>
    </source>
</evidence>
<protein>
    <submittedName>
        <fullName evidence="1">Uncharacterized protein</fullName>
    </submittedName>
</protein>
<proteinExistence type="predicted"/>
<gene>
    <name evidence="1" type="ORF">A7D17_18725</name>
</gene>
<organism evidence="1 2">
    <name type="scientific">Xanthomonas floridensis</name>
    <dbReference type="NCBI Taxonomy" id="1843580"/>
    <lineage>
        <taxon>Bacteria</taxon>
        <taxon>Pseudomonadati</taxon>
        <taxon>Pseudomonadota</taxon>
        <taxon>Gammaproteobacteria</taxon>
        <taxon>Lysobacterales</taxon>
        <taxon>Lysobacteraceae</taxon>
        <taxon>Xanthomonas</taxon>
    </lineage>
</organism>
<dbReference type="EMBL" id="LXNG01000019">
    <property type="protein sequence ID" value="OAG67231.1"/>
    <property type="molecule type" value="Genomic_DNA"/>
</dbReference>
<evidence type="ECO:0000313" key="1">
    <source>
        <dbReference type="EMBL" id="OAG67231.1"/>
    </source>
</evidence>